<dbReference type="SUPFAM" id="SSF47413">
    <property type="entry name" value="lambda repressor-like DNA-binding domains"/>
    <property type="match status" value="1"/>
</dbReference>
<dbReference type="Pfam" id="PF13560">
    <property type="entry name" value="HTH_31"/>
    <property type="match status" value="1"/>
</dbReference>
<dbReference type="Gene3D" id="1.10.260.40">
    <property type="entry name" value="lambda repressor-like DNA-binding domains"/>
    <property type="match status" value="1"/>
</dbReference>
<dbReference type="Proteomes" id="UP000266906">
    <property type="component" value="Unassembled WGS sequence"/>
</dbReference>
<reference evidence="2 3" key="1">
    <citation type="submission" date="2018-11" db="EMBL/GenBank/DDBJ databases">
        <title>Sequencing the genomes of 1000 actinobacteria strains.</title>
        <authorList>
            <person name="Klenk H.-P."/>
        </authorList>
    </citation>
    <scope>NUCLEOTIDE SEQUENCE [LARGE SCALE GENOMIC DNA]</scope>
    <source>
        <strain evidence="2 3">DSM 44781</strain>
    </source>
</reference>
<keyword evidence="3" id="KW-1185">Reference proteome</keyword>
<dbReference type="AlphaFoldDB" id="A0A3N4S9Y6"/>
<dbReference type="InterPro" id="IPR043917">
    <property type="entry name" value="DUF5753"/>
</dbReference>
<evidence type="ECO:0000259" key="1">
    <source>
        <dbReference type="PROSITE" id="PS50943"/>
    </source>
</evidence>
<organism evidence="2 3">
    <name type="scientific">Kitasatospora cineracea</name>
    <dbReference type="NCBI Taxonomy" id="88074"/>
    <lineage>
        <taxon>Bacteria</taxon>
        <taxon>Bacillati</taxon>
        <taxon>Actinomycetota</taxon>
        <taxon>Actinomycetes</taxon>
        <taxon>Kitasatosporales</taxon>
        <taxon>Streptomycetaceae</taxon>
        <taxon>Kitasatospora</taxon>
    </lineage>
</organism>
<dbReference type="PROSITE" id="PS50943">
    <property type="entry name" value="HTH_CROC1"/>
    <property type="match status" value="1"/>
</dbReference>
<dbReference type="GO" id="GO:0003677">
    <property type="term" value="F:DNA binding"/>
    <property type="evidence" value="ECO:0007669"/>
    <property type="project" value="InterPro"/>
</dbReference>
<protein>
    <submittedName>
        <fullName evidence="2">Helix-turn-helix protein</fullName>
    </submittedName>
</protein>
<evidence type="ECO:0000313" key="3">
    <source>
        <dbReference type="Proteomes" id="UP000266906"/>
    </source>
</evidence>
<evidence type="ECO:0000313" key="2">
    <source>
        <dbReference type="EMBL" id="RPE35450.1"/>
    </source>
</evidence>
<dbReference type="InterPro" id="IPR010982">
    <property type="entry name" value="Lambda_DNA-bd_dom_sf"/>
</dbReference>
<comment type="caution">
    <text evidence="2">The sequence shown here is derived from an EMBL/GenBank/DDBJ whole genome shotgun (WGS) entry which is preliminary data.</text>
</comment>
<sequence length="276" mass="30875">MNKKDLDPTISPAHAFGVQFRRSRETKGLTQAQLGDLLGVTGTYVGCFERASRMPHIDTVNRADEVLETGGTLALMYWNIRHAALFEGFPEFTECEAKATELRLFELGIMPGLLQTPEYAQVELAAGVSRGNISTEQAAERLSFRLARQAAITRQSAPMIHVVMDESALRWQVGGPAVMVPQLRRVEELAELPNMIIQVAPFSLGARRPFHHSLTLLTLPNHMQIGYVEDMKQGHLERDIPTVREWSRDYARLQADAPSVADSMATVRAVRKELER</sequence>
<dbReference type="CDD" id="cd00093">
    <property type="entry name" value="HTH_XRE"/>
    <property type="match status" value="1"/>
</dbReference>
<name>A0A3N4S9Y6_9ACTN</name>
<dbReference type="SMART" id="SM00530">
    <property type="entry name" value="HTH_XRE"/>
    <property type="match status" value="1"/>
</dbReference>
<dbReference type="InterPro" id="IPR001387">
    <property type="entry name" value="Cro/C1-type_HTH"/>
</dbReference>
<gene>
    <name evidence="2" type="ORF">EDD38_3799</name>
</gene>
<accession>A0A3N4S9Y6</accession>
<proteinExistence type="predicted"/>
<dbReference type="Pfam" id="PF19054">
    <property type="entry name" value="DUF5753"/>
    <property type="match status" value="1"/>
</dbReference>
<dbReference type="RefSeq" id="WP_123818905.1">
    <property type="nucleotide sequence ID" value="NZ_RKQG01000001.1"/>
</dbReference>
<feature type="domain" description="HTH cro/C1-type" evidence="1">
    <location>
        <begin position="20"/>
        <end position="73"/>
    </location>
</feature>
<dbReference type="EMBL" id="RKQG01000001">
    <property type="protein sequence ID" value="RPE35450.1"/>
    <property type="molecule type" value="Genomic_DNA"/>
</dbReference>